<organism evidence="2 3">
    <name type="scientific">Raphidocelis subcapitata</name>
    <dbReference type="NCBI Taxonomy" id="307507"/>
    <lineage>
        <taxon>Eukaryota</taxon>
        <taxon>Viridiplantae</taxon>
        <taxon>Chlorophyta</taxon>
        <taxon>core chlorophytes</taxon>
        <taxon>Chlorophyceae</taxon>
        <taxon>CS clade</taxon>
        <taxon>Sphaeropleales</taxon>
        <taxon>Selenastraceae</taxon>
        <taxon>Raphidocelis</taxon>
    </lineage>
</organism>
<dbReference type="EMBL" id="BDRX01000012">
    <property type="protein sequence ID" value="GBF89754.1"/>
    <property type="molecule type" value="Genomic_DNA"/>
</dbReference>
<evidence type="ECO:0000256" key="1">
    <source>
        <dbReference type="SAM" id="MobiDB-lite"/>
    </source>
</evidence>
<dbReference type="PANTHER" id="PTHR31579:SF1">
    <property type="entry name" value="OS03G0796600 PROTEIN"/>
    <property type="match status" value="1"/>
</dbReference>
<dbReference type="OrthoDB" id="691424at2759"/>
<dbReference type="Pfam" id="PF04720">
    <property type="entry name" value="PDDEXK_6"/>
    <property type="match status" value="1"/>
</dbReference>
<reference evidence="2 3" key="1">
    <citation type="journal article" date="2018" name="Sci. Rep.">
        <title>Raphidocelis subcapitata (=Pseudokirchneriella subcapitata) provides an insight into genome evolution and environmental adaptations in the Sphaeropleales.</title>
        <authorList>
            <person name="Suzuki S."/>
            <person name="Yamaguchi H."/>
            <person name="Nakajima N."/>
            <person name="Kawachi M."/>
        </authorList>
    </citation>
    <scope>NUCLEOTIDE SEQUENCE [LARGE SCALE GENOMIC DNA]</scope>
    <source>
        <strain evidence="2 3">NIES-35</strain>
    </source>
</reference>
<dbReference type="InParanoid" id="A0A2V0NQ58"/>
<dbReference type="STRING" id="307507.A0A2V0NQ58"/>
<accession>A0A2V0NQ58</accession>
<protein>
    <submittedName>
        <fullName evidence="2">Uncharacterized protein</fullName>
    </submittedName>
</protein>
<keyword evidence="3" id="KW-1185">Reference proteome</keyword>
<feature type="region of interest" description="Disordered" evidence="1">
    <location>
        <begin position="1"/>
        <end position="27"/>
    </location>
</feature>
<name>A0A2V0NQ58_9CHLO</name>
<feature type="compositionally biased region" description="Low complexity" evidence="1">
    <location>
        <begin position="1"/>
        <end position="25"/>
    </location>
</feature>
<dbReference type="Proteomes" id="UP000247498">
    <property type="component" value="Unassembled WGS sequence"/>
</dbReference>
<sequence length="327" mass="32824">MRSTASATAAPWLAPARPPSSAARRPVPKSTSAFVGAATAEEGLLFAVEGTIPRARAASDDRDLSVEATIIDAAEIASPPADRDPLRGLRRAAAAHAAAAGSGAGEDAVSALAEALADALEATGARVVVRSPAAAVGGAPARAGVRGAAAEAFVLRGRFIVVKGRGDGREDGVIIDPAFREVFRTAPATPGYARLVESLPATFVGDASALRRLVALVAAQAARSYEAQGLSLPPWRRYSALIARWLPPARRYTDTPVTPPSSPLARMGSDEAAALAFATAGAAAAGALARLAAAVPRAGGAPDGAPAPARIVRGFDLPAGAAPAVAY</sequence>
<comment type="caution">
    <text evidence="2">The sequence shown here is derived from an EMBL/GenBank/DDBJ whole genome shotgun (WGS) entry which is preliminary data.</text>
</comment>
<evidence type="ECO:0000313" key="2">
    <source>
        <dbReference type="EMBL" id="GBF89754.1"/>
    </source>
</evidence>
<dbReference type="InterPro" id="IPR006502">
    <property type="entry name" value="PDDEXK-like"/>
</dbReference>
<dbReference type="PANTHER" id="PTHR31579">
    <property type="entry name" value="OS03G0796600 PROTEIN"/>
    <property type="match status" value="1"/>
</dbReference>
<proteinExistence type="predicted"/>
<gene>
    <name evidence="2" type="ORF">Rsub_02924</name>
</gene>
<dbReference type="AlphaFoldDB" id="A0A2V0NQ58"/>
<evidence type="ECO:0000313" key="3">
    <source>
        <dbReference type="Proteomes" id="UP000247498"/>
    </source>
</evidence>